<comment type="caution">
    <text evidence="2">The sequence shown here is derived from an EMBL/GenBank/DDBJ whole genome shotgun (WGS) entry which is preliminary data.</text>
</comment>
<dbReference type="PANTHER" id="PTHR32019">
    <property type="entry name" value="R3H DOMAIN-CONTAINING PROTEIN 4"/>
    <property type="match status" value="1"/>
</dbReference>
<reference evidence="2 3" key="1">
    <citation type="submission" date="2024-01" db="EMBL/GenBank/DDBJ databases">
        <title>The genome of the rayed Mediterranean limpet Patella caerulea (Linnaeus, 1758).</title>
        <authorList>
            <person name="Anh-Thu Weber A."/>
            <person name="Halstead-Nussloch G."/>
        </authorList>
    </citation>
    <scope>NUCLEOTIDE SEQUENCE [LARGE SCALE GENOMIC DNA]</scope>
    <source>
        <strain evidence="2">AATW-2023a</strain>
        <tissue evidence="2">Whole specimen</tissue>
    </source>
</reference>
<keyword evidence="3" id="KW-1185">Reference proteome</keyword>
<evidence type="ECO:0000259" key="1">
    <source>
        <dbReference type="Pfam" id="PF13902"/>
    </source>
</evidence>
<dbReference type="InterPro" id="IPR025952">
    <property type="entry name" value="R3H-assoc_dom"/>
</dbReference>
<dbReference type="Proteomes" id="UP001347796">
    <property type="component" value="Unassembled WGS sequence"/>
</dbReference>
<dbReference type="Pfam" id="PF13902">
    <property type="entry name" value="R3H-assoc"/>
    <property type="match status" value="1"/>
</dbReference>
<dbReference type="AlphaFoldDB" id="A0AAN8JPX3"/>
<feature type="domain" description="R3H-associated N-terminal" evidence="1">
    <location>
        <begin position="55"/>
        <end position="178"/>
    </location>
</feature>
<dbReference type="SUPFAM" id="SSF82708">
    <property type="entry name" value="R3H domain"/>
    <property type="match status" value="1"/>
</dbReference>
<dbReference type="InterPro" id="IPR036867">
    <property type="entry name" value="R3H_dom_sf"/>
</dbReference>
<accession>A0AAN8JPX3</accession>
<dbReference type="PANTHER" id="PTHR32019:SF2">
    <property type="entry name" value="R3H DOMAIN-CONTAINING PROTEIN 4"/>
    <property type="match status" value="1"/>
</dbReference>
<protein>
    <recommendedName>
        <fullName evidence="1">R3H-associated N-terminal domain-containing protein</fullName>
    </recommendedName>
</protein>
<gene>
    <name evidence="2" type="ORF">SNE40_011829</name>
</gene>
<evidence type="ECO:0000313" key="2">
    <source>
        <dbReference type="EMBL" id="KAK6179478.1"/>
    </source>
</evidence>
<proteinExistence type="predicted"/>
<dbReference type="InterPro" id="IPR039629">
    <property type="entry name" value="R3HDM4"/>
</dbReference>
<dbReference type="GO" id="GO:0003676">
    <property type="term" value="F:nucleic acid binding"/>
    <property type="evidence" value="ECO:0007669"/>
    <property type="project" value="InterPro"/>
</dbReference>
<sequence length="269" mass="31675">MGVIRDPNDLFFTGYIEDDLGLPENDQIEDDVMICSVSDLRSSSKTKSRSSHNKKKGFDENLLLSKHRTGVRRARRTENLQYLVNMVDKDECECDMVSLKEPHVSAFAQLFMDHEKMKIWNDFVNGKDGRQKKDQMDREIVEEKEWEEIPDKRVVHPAFTAEESFRRLHSSFKKLLRRRHIPLGLLEKLEDEIMTFFRDWPNAVFISEITCGFERLLLHHLCHFLSLHSSSKTKGGVRRTHIENLYDEFLPPDTLLSQYIEERIYNSQA</sequence>
<organism evidence="2 3">
    <name type="scientific">Patella caerulea</name>
    <name type="common">Rayed Mediterranean limpet</name>
    <dbReference type="NCBI Taxonomy" id="87958"/>
    <lineage>
        <taxon>Eukaryota</taxon>
        <taxon>Metazoa</taxon>
        <taxon>Spiralia</taxon>
        <taxon>Lophotrochozoa</taxon>
        <taxon>Mollusca</taxon>
        <taxon>Gastropoda</taxon>
        <taxon>Patellogastropoda</taxon>
        <taxon>Patelloidea</taxon>
        <taxon>Patellidae</taxon>
        <taxon>Patella</taxon>
    </lineage>
</organism>
<name>A0AAN8JPX3_PATCE</name>
<dbReference type="EMBL" id="JAZGQO010000008">
    <property type="protein sequence ID" value="KAK6179478.1"/>
    <property type="molecule type" value="Genomic_DNA"/>
</dbReference>
<evidence type="ECO:0000313" key="3">
    <source>
        <dbReference type="Proteomes" id="UP001347796"/>
    </source>
</evidence>